<keyword evidence="1" id="KW-0732">Signal</keyword>
<sequence>MSRSRLNLLFAGLPCASALIASTASAQPVGQFLLDRYFPEGTPGYYVEPGVTVQSRMRPEYDAPGIRAGSFIIRPRAIEGIGYNDNVLGSINDKKSSLVINSQASLTANSDWGRNSLGASISVEDSRYPSVNSQNTTVWNGSLGGTYDIGRDQVQLGYTHLSGYVTPTSVDARRYITRPAPYDLDNAHIGYYANFGRFALLPSFDYTQLRFSPADLGTGAQVSQSYQNRNVYRGAVQGRYEFAPQRNAVLEVRTTGTDYVSSTAMQGHNSLGYAVLVGLDYASSAVWRFRGLIGYEIRDFQSSAFKQRTSPVGEANVIWTPTGLTTVTGRVARTIEDSSDPAVAGYDYTSTTISIDHEYLRNVILSGYVGYQRADYIGSPASQTFYSLGVGAAWLIDRNFRLGLNYSLINQTGDTGGSVTSPVRGGSYLQNITLLNLRFQL</sequence>
<feature type="signal peptide" evidence="1">
    <location>
        <begin position="1"/>
        <end position="26"/>
    </location>
</feature>
<dbReference type="OrthoDB" id="7398962at2"/>
<organism evidence="2 3">
    <name type="scientific">Rhodovastum atsumiense</name>
    <dbReference type="NCBI Taxonomy" id="504468"/>
    <lineage>
        <taxon>Bacteria</taxon>
        <taxon>Pseudomonadati</taxon>
        <taxon>Pseudomonadota</taxon>
        <taxon>Alphaproteobacteria</taxon>
        <taxon>Acetobacterales</taxon>
        <taxon>Acetobacteraceae</taxon>
        <taxon>Rhodovastum</taxon>
    </lineage>
</organism>
<proteinExistence type="predicted"/>
<evidence type="ECO:0000256" key="1">
    <source>
        <dbReference type="SAM" id="SignalP"/>
    </source>
</evidence>
<gene>
    <name evidence="2" type="ORF">F1189_17765</name>
</gene>
<dbReference type="InterPro" id="IPR018759">
    <property type="entry name" value="BBP2_2"/>
</dbReference>
<dbReference type="Pfam" id="PF10082">
    <property type="entry name" value="BBP2_2"/>
    <property type="match status" value="1"/>
</dbReference>
<evidence type="ECO:0000313" key="2">
    <source>
        <dbReference type="EMBL" id="KAA5610774.1"/>
    </source>
</evidence>
<keyword evidence="3" id="KW-1185">Reference proteome</keyword>
<feature type="chain" id="PRO_5024355651" evidence="1">
    <location>
        <begin position="27"/>
        <end position="441"/>
    </location>
</feature>
<dbReference type="EMBL" id="VWPK01000028">
    <property type="protein sequence ID" value="KAA5610774.1"/>
    <property type="molecule type" value="Genomic_DNA"/>
</dbReference>
<evidence type="ECO:0000313" key="3">
    <source>
        <dbReference type="Proteomes" id="UP000325255"/>
    </source>
</evidence>
<dbReference type="Proteomes" id="UP000325255">
    <property type="component" value="Unassembled WGS sequence"/>
</dbReference>
<dbReference type="AlphaFoldDB" id="A0A5M6IR58"/>
<name>A0A5M6IR58_9PROT</name>
<dbReference type="RefSeq" id="WP_150042210.1">
    <property type="nucleotide sequence ID" value="NZ_OW485601.1"/>
</dbReference>
<protein>
    <submittedName>
        <fullName evidence="2">Outer membrane beta-barrel protein</fullName>
    </submittedName>
</protein>
<reference evidence="2 3" key="1">
    <citation type="submission" date="2019-09" db="EMBL/GenBank/DDBJ databases">
        <title>Genome sequence of Rhodovastum atsumiense, a diverse member of the Acetobacteraceae family of non-sulfur purple photosynthetic bacteria.</title>
        <authorList>
            <person name="Meyer T."/>
            <person name="Kyndt J."/>
        </authorList>
    </citation>
    <scope>NUCLEOTIDE SEQUENCE [LARGE SCALE GENOMIC DNA]</scope>
    <source>
        <strain evidence="2 3">DSM 21279</strain>
    </source>
</reference>
<comment type="caution">
    <text evidence="2">The sequence shown here is derived from an EMBL/GenBank/DDBJ whole genome shotgun (WGS) entry which is preliminary data.</text>
</comment>
<accession>A0A5M6IR58</accession>